<sequence>MIIDINKAKMVNDAVLATAVREAQKAEKLEIALNLLKIGLSIEQVADSTKLANEEVEALRNTLV</sequence>
<protein>
    <recommendedName>
        <fullName evidence="3">Transposase</fullName>
    </recommendedName>
</protein>
<accession>A0ABV0EV99</accession>
<gene>
    <name evidence="1" type="ORF">JZO67_004574</name>
</gene>
<proteinExistence type="predicted"/>
<comment type="caution">
    <text evidence="1">The sequence shown here is derived from an EMBL/GenBank/DDBJ whole genome shotgun (WGS) entry which is preliminary data.</text>
</comment>
<name>A0ABV0EV99_9ENTE</name>
<dbReference type="RefSeq" id="WP_207701089.1">
    <property type="nucleotide sequence ID" value="NZ_JAFREL020000005.1"/>
</dbReference>
<dbReference type="Proteomes" id="UP000664357">
    <property type="component" value="Unassembled WGS sequence"/>
</dbReference>
<evidence type="ECO:0000313" key="2">
    <source>
        <dbReference type="Proteomes" id="UP000664357"/>
    </source>
</evidence>
<dbReference type="EMBL" id="JAFREL020000005">
    <property type="protein sequence ID" value="MEO1772592.1"/>
    <property type="molecule type" value="Genomic_DNA"/>
</dbReference>
<evidence type="ECO:0000313" key="1">
    <source>
        <dbReference type="EMBL" id="MEO1772592.1"/>
    </source>
</evidence>
<organism evidence="1 2">
    <name type="scientific">Candidatus Enterococcus ferrettii</name>
    <dbReference type="NCBI Taxonomy" id="2815324"/>
    <lineage>
        <taxon>Bacteria</taxon>
        <taxon>Bacillati</taxon>
        <taxon>Bacillota</taxon>
        <taxon>Bacilli</taxon>
        <taxon>Lactobacillales</taxon>
        <taxon>Enterococcaceae</taxon>
        <taxon>Enterococcus</taxon>
    </lineage>
</organism>
<keyword evidence="2" id="KW-1185">Reference proteome</keyword>
<reference evidence="1 2" key="1">
    <citation type="submission" date="2024-02" db="EMBL/GenBank/DDBJ databases">
        <title>The Genome Sequence of Enterococcus sp. DIV0159.</title>
        <authorList>
            <person name="Earl A."/>
            <person name="Manson A."/>
            <person name="Gilmore M."/>
            <person name="Sanders J."/>
            <person name="Shea T."/>
            <person name="Howe W."/>
            <person name="Livny J."/>
            <person name="Cuomo C."/>
            <person name="Neafsey D."/>
            <person name="Birren B."/>
        </authorList>
    </citation>
    <scope>NUCLEOTIDE SEQUENCE [LARGE SCALE GENOMIC DNA]</scope>
    <source>
        <strain evidence="1 2">665A</strain>
    </source>
</reference>
<evidence type="ECO:0008006" key="3">
    <source>
        <dbReference type="Google" id="ProtNLM"/>
    </source>
</evidence>